<evidence type="ECO:0000259" key="1">
    <source>
        <dbReference type="Pfam" id="PF00535"/>
    </source>
</evidence>
<dbReference type="Proteomes" id="UP000243745">
    <property type="component" value="Unassembled WGS sequence"/>
</dbReference>
<dbReference type="EMBL" id="FOXF01000019">
    <property type="protein sequence ID" value="SFP38503.1"/>
    <property type="molecule type" value="Genomic_DNA"/>
</dbReference>
<dbReference type="InterPro" id="IPR001173">
    <property type="entry name" value="Glyco_trans_2-like"/>
</dbReference>
<keyword evidence="3" id="KW-1185">Reference proteome</keyword>
<accession>A0A662ZH98</accession>
<dbReference type="SUPFAM" id="SSF53448">
    <property type="entry name" value="Nucleotide-diphospho-sugar transferases"/>
    <property type="match status" value="1"/>
</dbReference>
<name>A0A662ZH98_9GAMM</name>
<protein>
    <submittedName>
        <fullName evidence="2">Glycosyl transferase family 2</fullName>
    </submittedName>
</protein>
<evidence type="ECO:0000313" key="2">
    <source>
        <dbReference type="EMBL" id="SFP38503.1"/>
    </source>
</evidence>
<dbReference type="Gene3D" id="3.90.550.10">
    <property type="entry name" value="Spore Coat Polysaccharide Biosynthesis Protein SpsA, Chain A"/>
    <property type="match status" value="1"/>
</dbReference>
<dbReference type="InterPro" id="IPR029044">
    <property type="entry name" value="Nucleotide-diphossugar_trans"/>
</dbReference>
<feature type="domain" description="Glycosyltransferase 2-like" evidence="1">
    <location>
        <begin position="632"/>
        <end position="780"/>
    </location>
</feature>
<gene>
    <name evidence="2" type="ORF">SAMN02910344_01249</name>
</gene>
<keyword evidence="2" id="KW-0808">Transferase</keyword>
<dbReference type="CDD" id="cd00761">
    <property type="entry name" value="Glyco_tranf_GTA_type"/>
    <property type="match status" value="1"/>
</dbReference>
<organism evidence="2 3">
    <name type="scientific">Ruminobacter amylophilus</name>
    <dbReference type="NCBI Taxonomy" id="867"/>
    <lineage>
        <taxon>Bacteria</taxon>
        <taxon>Pseudomonadati</taxon>
        <taxon>Pseudomonadota</taxon>
        <taxon>Gammaproteobacteria</taxon>
        <taxon>Aeromonadales</taxon>
        <taxon>Succinivibrionaceae</taxon>
        <taxon>Ruminobacter</taxon>
    </lineage>
</organism>
<dbReference type="Pfam" id="PF00535">
    <property type="entry name" value="Glycos_transf_2"/>
    <property type="match status" value="1"/>
</dbReference>
<dbReference type="OrthoDB" id="5465469at2"/>
<sequence>MSFIKKIVNKLNEHYKVCDELRMISESGYFDADWYRREYGLNSLSEEKLLEHFYRSGWKKGFSSGWLFDGSAYLEEHEYLKTYDRNSLIDYLCSNKEIRNFFLPERQQVSFDYSVKNQRCIYTCFLRNDRGVYTVQIPLIKDKAPKWDYICITDNEELLSIGRYNGWRFVRYAGGKLSYEMKIRMVRYDVSYLSGYRYACWLSPYVEVTNFSFHKMVFNPLYRGSDFWVMHEDERISLQDKYDLSGLKDKPSVTENLKEVRFDVMFFDLTHSKTRKFMDFSRKSCLEGIPEQVAFHIFAQKYAPEVKYLRSAVLMDRVCRRLEVDEEKRPMVQRLDRHFFLDRVFAEKVIRGRLNKNNLNLSEKTVPKLIVSLTTFGPRIGDLVYVVFSLLLNSVLPEKIVISVSEEDFPGREKDFPDLLNEIIRLSGLVEIIWTANTRSYKKLVPVLQKYPGYTIITVDDDIFYPAGLIGDLYEEHLMYPDVVIAARAHLIDSEEHCLKPYREWKRDTRLSFPSFRVLPTGCGGVLYPPNCFSEDVSDVSLFTSLAPTTDDLWFWAMSTMKGVKKKVLRRRIDLVHVDLATEIGANDKPTLMKINYVEGDNNNAQLSGIFAHYPELWNIMENGEKDAPYVSVIVPVYNAENMVRHCLDSLMAQTLRNIEIIVINDGSTDGTGAVLKDYEKADSRIVIVEQQNQGCNVARNRGIGMAKGNYVGFVDSDDTVSADYFEELYKTAVAGEADIAATPNARWFSENGSTLKNFGIPFTDGTFKDRKIIAVRSGTVWNKIYSRDLIIRNGIRFCEIPKVIGGDNKFTFGAMMYCNRIEINCKPEYLYYKNDKSITNKVKSKDDVRIFSLYREIYTDIENSSLSDVEKQSWKDTVMKRLERDLGFYLRGMTDDDREYFLAKAREFFPDFVMSEQP</sequence>
<evidence type="ECO:0000313" key="3">
    <source>
        <dbReference type="Proteomes" id="UP000243745"/>
    </source>
</evidence>
<dbReference type="RefSeq" id="WP_093142002.1">
    <property type="nucleotide sequence ID" value="NZ_FOXF01000019.1"/>
</dbReference>
<reference evidence="2 3" key="1">
    <citation type="submission" date="2016-10" db="EMBL/GenBank/DDBJ databases">
        <authorList>
            <person name="Varghese N."/>
            <person name="Submissions S."/>
        </authorList>
    </citation>
    <scope>NUCLEOTIDE SEQUENCE [LARGE SCALE GENOMIC DNA]</scope>
    <source>
        <strain evidence="2 3">DSM 1361</strain>
    </source>
</reference>
<proteinExistence type="predicted"/>
<dbReference type="AlphaFoldDB" id="A0A662ZH98"/>
<dbReference type="PANTHER" id="PTHR22916:SF3">
    <property type="entry name" value="UDP-GLCNAC:BETAGAL BETA-1,3-N-ACETYLGLUCOSAMINYLTRANSFERASE-LIKE PROTEIN 1"/>
    <property type="match status" value="1"/>
</dbReference>
<dbReference type="GO" id="GO:0016758">
    <property type="term" value="F:hexosyltransferase activity"/>
    <property type="evidence" value="ECO:0007669"/>
    <property type="project" value="UniProtKB-ARBA"/>
</dbReference>
<dbReference type="PANTHER" id="PTHR22916">
    <property type="entry name" value="GLYCOSYLTRANSFERASE"/>
    <property type="match status" value="1"/>
</dbReference>